<dbReference type="InterPro" id="IPR011047">
    <property type="entry name" value="Quinoprotein_ADH-like_sf"/>
</dbReference>
<keyword evidence="1" id="KW-0234">DNA repair</keyword>
<dbReference type="InterPro" id="IPR015943">
    <property type="entry name" value="WD40/YVTN_repeat-like_dom_sf"/>
</dbReference>
<comment type="pathway">
    <text evidence="1">Protein modification; protein ubiquitination.</text>
</comment>
<dbReference type="GO" id="GO:0061630">
    <property type="term" value="F:ubiquitin protein ligase activity"/>
    <property type="evidence" value="ECO:0007669"/>
    <property type="project" value="UniProtKB-UniRule"/>
</dbReference>
<name>A0A803LW39_CHEQI</name>
<evidence type="ECO:0000313" key="2">
    <source>
        <dbReference type="EnsemblPlants" id="AUR62019690-RA:cds"/>
    </source>
</evidence>
<comment type="catalytic activity">
    <reaction evidence="1">
        <text>S-ubiquitinyl-[E2 ubiquitin-conjugating enzyme]-L-cysteine + [acceptor protein]-L-lysine = [E2 ubiquitin-conjugating enzyme]-L-cysteine + N(6)-ubiquitinyl-[acceptor protein]-L-lysine.</text>
        <dbReference type="EC" id="2.3.2.27"/>
    </reaction>
</comment>
<keyword evidence="3" id="KW-1185">Reference proteome</keyword>
<dbReference type="SUPFAM" id="SSF56112">
    <property type="entry name" value="Protein kinase-like (PK-like)"/>
    <property type="match status" value="1"/>
</dbReference>
<keyword evidence="1" id="KW-0539">Nucleus</keyword>
<dbReference type="GO" id="GO:0006281">
    <property type="term" value="P:DNA repair"/>
    <property type="evidence" value="ECO:0007669"/>
    <property type="project" value="UniProtKB-KW"/>
</dbReference>
<dbReference type="GO" id="GO:0000974">
    <property type="term" value="C:Prp19 complex"/>
    <property type="evidence" value="ECO:0007669"/>
    <property type="project" value="UniProtKB-UniRule"/>
</dbReference>
<proteinExistence type="inferred from homology"/>
<keyword evidence="1" id="KW-0227">DNA damage</keyword>
<keyword evidence="1" id="KW-0747">Spliceosome</keyword>
<dbReference type="UniPathway" id="UPA00143"/>
<dbReference type="InterPro" id="IPR038959">
    <property type="entry name" value="Prp19"/>
</dbReference>
<keyword evidence="1" id="KW-0508">mRNA splicing</keyword>
<reference evidence="2" key="2">
    <citation type="submission" date="2021-03" db="UniProtKB">
        <authorList>
            <consortium name="EnsemblPlants"/>
        </authorList>
    </citation>
    <scope>IDENTIFICATION</scope>
</reference>
<protein>
    <recommendedName>
        <fullName evidence="1">Pre-mRNA-processing factor 19</fullName>
        <ecNumber evidence="1">2.3.2.27</ecNumber>
    </recommendedName>
</protein>
<keyword evidence="1" id="KW-0833">Ubl conjugation pathway</keyword>
<sequence>MVSLVGGWTEVYEGLTFATDIIATGGTDTNAVVFDRPSGQIVSTISGHSKVTSIKIVPQDESLVITGSADKGHKQWLAEVQFLGVVEHPNLVKLIGYCTVDGERGI</sequence>
<comment type="similarity">
    <text evidence="1">Belongs to the WD repeat PRP19 family.</text>
</comment>
<dbReference type="EC" id="2.3.2.27" evidence="1"/>
<evidence type="ECO:0000256" key="1">
    <source>
        <dbReference type="RuleBase" id="RU367101"/>
    </source>
</evidence>
<dbReference type="SUPFAM" id="SSF50998">
    <property type="entry name" value="Quinoprotein alcohol dehydrogenase-like"/>
    <property type="match status" value="1"/>
</dbReference>
<dbReference type="Proteomes" id="UP000596660">
    <property type="component" value="Unplaced"/>
</dbReference>
<dbReference type="GO" id="GO:0071006">
    <property type="term" value="C:U2-type catalytic step 1 spliceosome"/>
    <property type="evidence" value="ECO:0007669"/>
    <property type="project" value="TreeGrafter"/>
</dbReference>
<accession>A0A803LW39</accession>
<keyword evidence="1" id="KW-0808">Transferase</keyword>
<organism evidence="2 3">
    <name type="scientific">Chenopodium quinoa</name>
    <name type="common">Quinoa</name>
    <dbReference type="NCBI Taxonomy" id="63459"/>
    <lineage>
        <taxon>Eukaryota</taxon>
        <taxon>Viridiplantae</taxon>
        <taxon>Streptophyta</taxon>
        <taxon>Embryophyta</taxon>
        <taxon>Tracheophyta</taxon>
        <taxon>Spermatophyta</taxon>
        <taxon>Magnoliopsida</taxon>
        <taxon>eudicotyledons</taxon>
        <taxon>Gunneridae</taxon>
        <taxon>Pentapetalae</taxon>
        <taxon>Caryophyllales</taxon>
        <taxon>Chenopodiaceae</taxon>
        <taxon>Chenopodioideae</taxon>
        <taxon>Atripliceae</taxon>
        <taxon>Chenopodium</taxon>
    </lineage>
</organism>
<comment type="function">
    <text evidence="1">Ubiquitin-protein ligase which is mainly involved pre-mRNA splicing and DNA repair. Required for pre-mRNA splicing as component of the spliceosome.</text>
</comment>
<reference evidence="2" key="1">
    <citation type="journal article" date="2017" name="Nature">
        <title>The genome of Chenopodium quinoa.</title>
        <authorList>
            <person name="Jarvis D.E."/>
            <person name="Ho Y.S."/>
            <person name="Lightfoot D.J."/>
            <person name="Schmoeckel S.M."/>
            <person name="Li B."/>
            <person name="Borm T.J.A."/>
            <person name="Ohyanagi H."/>
            <person name="Mineta K."/>
            <person name="Michell C.T."/>
            <person name="Saber N."/>
            <person name="Kharbatia N.M."/>
            <person name="Rupper R.R."/>
            <person name="Sharp A.R."/>
            <person name="Dally N."/>
            <person name="Boughton B.A."/>
            <person name="Woo Y.H."/>
            <person name="Gao G."/>
            <person name="Schijlen E.G.W.M."/>
            <person name="Guo X."/>
            <person name="Momin A.A."/>
            <person name="Negrao S."/>
            <person name="Al-Babili S."/>
            <person name="Gehring C."/>
            <person name="Roessner U."/>
            <person name="Jung C."/>
            <person name="Murphy K."/>
            <person name="Arold S.T."/>
            <person name="Gojobori T."/>
            <person name="van der Linden C.G."/>
            <person name="van Loo E.N."/>
            <person name="Jellen E.N."/>
            <person name="Maughan P.J."/>
            <person name="Tester M."/>
        </authorList>
    </citation>
    <scope>NUCLEOTIDE SEQUENCE [LARGE SCALE GENOMIC DNA]</scope>
    <source>
        <strain evidence="2">cv. PI 614886</strain>
    </source>
</reference>
<dbReference type="PANTHER" id="PTHR43995">
    <property type="entry name" value="PRE-MRNA-PROCESSING FACTOR 19"/>
    <property type="match status" value="1"/>
</dbReference>
<dbReference type="SMR" id="A0A803LW39"/>
<dbReference type="AlphaFoldDB" id="A0A803LW39"/>
<dbReference type="GO" id="GO:0000398">
    <property type="term" value="P:mRNA splicing, via spliceosome"/>
    <property type="evidence" value="ECO:0007669"/>
    <property type="project" value="InterPro"/>
</dbReference>
<dbReference type="GO" id="GO:0005737">
    <property type="term" value="C:cytoplasm"/>
    <property type="evidence" value="ECO:0007669"/>
    <property type="project" value="TreeGrafter"/>
</dbReference>
<keyword evidence="1" id="KW-0507">mRNA processing</keyword>
<dbReference type="PANTHER" id="PTHR43995:SF1">
    <property type="entry name" value="PRE-MRNA-PROCESSING FACTOR 19"/>
    <property type="match status" value="1"/>
</dbReference>
<dbReference type="InterPro" id="IPR011009">
    <property type="entry name" value="Kinase-like_dom_sf"/>
</dbReference>
<dbReference type="Pfam" id="PF00400">
    <property type="entry name" value="WD40"/>
    <property type="match status" value="1"/>
</dbReference>
<evidence type="ECO:0000313" key="3">
    <source>
        <dbReference type="Proteomes" id="UP000596660"/>
    </source>
</evidence>
<dbReference type="Gene3D" id="2.130.10.10">
    <property type="entry name" value="YVTN repeat-like/Quinoprotein amine dehydrogenase"/>
    <property type="match status" value="1"/>
</dbReference>
<comment type="subunit">
    <text evidence="1">Homotetramer.</text>
</comment>
<dbReference type="GO" id="GO:0070534">
    <property type="term" value="P:protein K63-linked ubiquitination"/>
    <property type="evidence" value="ECO:0007669"/>
    <property type="project" value="UniProtKB-UniRule"/>
</dbReference>
<dbReference type="InterPro" id="IPR001680">
    <property type="entry name" value="WD40_rpt"/>
</dbReference>
<comment type="subcellular location">
    <subcellularLocation>
        <location evidence="1">Nucleus</location>
    </subcellularLocation>
</comment>
<dbReference type="EnsemblPlants" id="AUR62019690-RA">
    <property type="protein sequence ID" value="AUR62019690-RA:cds"/>
    <property type="gene ID" value="AUR62019690"/>
</dbReference>
<dbReference type="Gramene" id="AUR62019690-RA">
    <property type="protein sequence ID" value="AUR62019690-RA:cds"/>
    <property type="gene ID" value="AUR62019690"/>
</dbReference>